<protein>
    <recommendedName>
        <fullName evidence="6">DUF4352 domain-containing protein</fullName>
    </recommendedName>
</protein>
<dbReference type="EMBL" id="JACCFJ010000001">
    <property type="protein sequence ID" value="NYI81882.1"/>
    <property type="molecule type" value="Genomic_DNA"/>
</dbReference>
<sequence length="172" mass="17081">MKKFIAPVVGVVLVGLAGCGAASEPTTPAPEPQSQSEQSEAGTPQVGGKDVACGETAGIEEEGGQYAVTATPLQDVTECTTPPEGASTSPPTSGGTGGVVASVDFVLVDAAGNQYPSAAPNGTDMTGVLFTTLLTVGDPDSGKVSFDVPADATGLRLLYQPLTAPELIGSWS</sequence>
<evidence type="ECO:0000256" key="1">
    <source>
        <dbReference type="ARBA" id="ARBA00022729"/>
    </source>
</evidence>
<evidence type="ECO:0008006" key="6">
    <source>
        <dbReference type="Google" id="ProtNLM"/>
    </source>
</evidence>
<name>A0A853ABU3_9PSEU</name>
<dbReference type="InterPro" id="IPR029050">
    <property type="entry name" value="Immunoprotect_excell_Ig-like"/>
</dbReference>
<dbReference type="RefSeq" id="WP_179717259.1">
    <property type="nucleotide sequence ID" value="NZ_BAABFH010000001.1"/>
</dbReference>
<gene>
    <name evidence="4" type="ORF">HNR68_000512</name>
</gene>
<dbReference type="AlphaFoldDB" id="A0A853ABU3"/>
<feature type="chain" id="PRO_5032284956" description="DUF4352 domain-containing protein" evidence="3">
    <location>
        <begin position="23"/>
        <end position="172"/>
    </location>
</feature>
<dbReference type="Gene3D" id="2.60.40.1240">
    <property type="match status" value="1"/>
</dbReference>
<feature type="compositionally biased region" description="Low complexity" evidence="2">
    <location>
        <begin position="80"/>
        <end position="96"/>
    </location>
</feature>
<evidence type="ECO:0000313" key="4">
    <source>
        <dbReference type="EMBL" id="NYI81882.1"/>
    </source>
</evidence>
<dbReference type="Proteomes" id="UP000587002">
    <property type="component" value="Unassembled WGS sequence"/>
</dbReference>
<feature type="signal peptide" evidence="3">
    <location>
        <begin position="1"/>
        <end position="22"/>
    </location>
</feature>
<proteinExistence type="predicted"/>
<feature type="region of interest" description="Disordered" evidence="2">
    <location>
        <begin position="20"/>
        <end position="96"/>
    </location>
</feature>
<comment type="caution">
    <text evidence="4">The sequence shown here is derived from an EMBL/GenBank/DDBJ whole genome shotgun (WGS) entry which is preliminary data.</text>
</comment>
<feature type="compositionally biased region" description="Low complexity" evidence="2">
    <location>
        <begin position="20"/>
        <end position="36"/>
    </location>
</feature>
<organism evidence="4 5">
    <name type="scientific">Saccharopolyspora hordei</name>
    <dbReference type="NCBI Taxonomy" id="1838"/>
    <lineage>
        <taxon>Bacteria</taxon>
        <taxon>Bacillati</taxon>
        <taxon>Actinomycetota</taxon>
        <taxon>Actinomycetes</taxon>
        <taxon>Pseudonocardiales</taxon>
        <taxon>Pseudonocardiaceae</taxon>
        <taxon>Saccharopolyspora</taxon>
    </lineage>
</organism>
<keyword evidence="1 3" id="KW-0732">Signal</keyword>
<accession>A0A853ABU3</accession>
<reference evidence="4 5" key="1">
    <citation type="submission" date="2020-07" db="EMBL/GenBank/DDBJ databases">
        <title>Sequencing the genomes of 1000 actinobacteria strains.</title>
        <authorList>
            <person name="Klenk H.-P."/>
        </authorList>
    </citation>
    <scope>NUCLEOTIDE SEQUENCE [LARGE SCALE GENOMIC DNA]</scope>
    <source>
        <strain evidence="4 5">DSM 44065</strain>
    </source>
</reference>
<dbReference type="PROSITE" id="PS51257">
    <property type="entry name" value="PROKAR_LIPOPROTEIN"/>
    <property type="match status" value="1"/>
</dbReference>
<evidence type="ECO:0000256" key="3">
    <source>
        <dbReference type="SAM" id="SignalP"/>
    </source>
</evidence>
<evidence type="ECO:0000313" key="5">
    <source>
        <dbReference type="Proteomes" id="UP000587002"/>
    </source>
</evidence>
<keyword evidence="5" id="KW-1185">Reference proteome</keyword>
<evidence type="ECO:0000256" key="2">
    <source>
        <dbReference type="SAM" id="MobiDB-lite"/>
    </source>
</evidence>